<name>A0A918DT05_9ACTN</name>
<dbReference type="EMBL" id="BMNH01000041">
    <property type="protein sequence ID" value="GGO82211.1"/>
    <property type="molecule type" value="Genomic_DNA"/>
</dbReference>
<reference evidence="1" key="1">
    <citation type="journal article" date="2014" name="Int. J. Syst. Evol. Microbiol.">
        <title>Complete genome sequence of Corynebacterium casei LMG S-19264T (=DSM 44701T), isolated from a smear-ripened cheese.</title>
        <authorList>
            <consortium name="US DOE Joint Genome Institute (JGI-PGF)"/>
            <person name="Walter F."/>
            <person name="Albersmeier A."/>
            <person name="Kalinowski J."/>
            <person name="Ruckert C."/>
        </authorList>
    </citation>
    <scope>NUCLEOTIDE SEQUENCE</scope>
    <source>
        <strain evidence="1">CGMCC 4.7368</strain>
    </source>
</reference>
<keyword evidence="2" id="KW-1185">Reference proteome</keyword>
<comment type="caution">
    <text evidence="1">The sequence shown here is derived from an EMBL/GenBank/DDBJ whole genome shotgun (WGS) entry which is preliminary data.</text>
</comment>
<accession>A0A918DT05</accession>
<dbReference type="Proteomes" id="UP000646523">
    <property type="component" value="Unassembled WGS sequence"/>
</dbReference>
<sequence>MASYPLHVIRCGGLPIVGLGFAAAMSYRLPGSDTYAVTPLRDRLFRTEGARR</sequence>
<gene>
    <name evidence="1" type="ORF">GCM10012289_72930</name>
</gene>
<reference evidence="1" key="2">
    <citation type="submission" date="2020-09" db="EMBL/GenBank/DDBJ databases">
        <authorList>
            <person name="Sun Q."/>
            <person name="Zhou Y."/>
        </authorList>
    </citation>
    <scope>NUCLEOTIDE SEQUENCE</scope>
    <source>
        <strain evidence="1">CGMCC 4.7368</strain>
    </source>
</reference>
<dbReference type="AlphaFoldDB" id="A0A918DT05"/>
<protein>
    <submittedName>
        <fullName evidence="1">Uncharacterized protein</fullName>
    </submittedName>
</protein>
<evidence type="ECO:0000313" key="2">
    <source>
        <dbReference type="Proteomes" id="UP000646523"/>
    </source>
</evidence>
<proteinExistence type="predicted"/>
<evidence type="ECO:0000313" key="1">
    <source>
        <dbReference type="EMBL" id="GGO82211.1"/>
    </source>
</evidence>
<organism evidence="1 2">
    <name type="scientific">Nonomuraea cavernae</name>
    <dbReference type="NCBI Taxonomy" id="2045107"/>
    <lineage>
        <taxon>Bacteria</taxon>
        <taxon>Bacillati</taxon>
        <taxon>Actinomycetota</taxon>
        <taxon>Actinomycetes</taxon>
        <taxon>Streptosporangiales</taxon>
        <taxon>Streptosporangiaceae</taxon>
        <taxon>Nonomuraea</taxon>
    </lineage>
</organism>